<dbReference type="SUPFAM" id="SSF46689">
    <property type="entry name" value="Homeodomain-like"/>
    <property type="match status" value="1"/>
</dbReference>
<dbReference type="NCBIfam" id="TIGR00229">
    <property type="entry name" value="sensory_box"/>
    <property type="match status" value="1"/>
</dbReference>
<dbReference type="PROSITE" id="PS50045">
    <property type="entry name" value="SIGMA54_INTERACT_4"/>
    <property type="match status" value="1"/>
</dbReference>
<keyword evidence="4" id="KW-0804">Transcription</keyword>
<evidence type="ECO:0000256" key="4">
    <source>
        <dbReference type="ARBA" id="ARBA00023163"/>
    </source>
</evidence>
<dbReference type="PANTHER" id="PTHR32071:SF74">
    <property type="entry name" value="TRANSCRIPTIONAL ACTIVATOR ROCR"/>
    <property type="match status" value="1"/>
</dbReference>
<name>A0A433RQ38_9BACL</name>
<evidence type="ECO:0000259" key="6">
    <source>
        <dbReference type="PROSITE" id="PS50112"/>
    </source>
</evidence>
<dbReference type="Gene3D" id="3.30.450.20">
    <property type="entry name" value="PAS domain"/>
    <property type="match status" value="1"/>
</dbReference>
<gene>
    <name evidence="7" type="ORF">QI30_17335</name>
</gene>
<dbReference type="Pfam" id="PF25601">
    <property type="entry name" value="AAA_lid_14"/>
    <property type="match status" value="1"/>
</dbReference>
<evidence type="ECO:0000313" key="8">
    <source>
        <dbReference type="Proteomes" id="UP000288623"/>
    </source>
</evidence>
<keyword evidence="3" id="KW-0805">Transcription regulation</keyword>
<dbReference type="SUPFAM" id="SSF55785">
    <property type="entry name" value="PYP-like sensor domain (PAS domain)"/>
    <property type="match status" value="1"/>
</dbReference>
<dbReference type="PANTHER" id="PTHR32071">
    <property type="entry name" value="TRANSCRIPTIONAL REGULATORY PROTEIN"/>
    <property type="match status" value="1"/>
</dbReference>
<dbReference type="InterPro" id="IPR035965">
    <property type="entry name" value="PAS-like_dom_sf"/>
</dbReference>
<dbReference type="CDD" id="cd00009">
    <property type="entry name" value="AAA"/>
    <property type="match status" value="1"/>
</dbReference>
<dbReference type="GO" id="GO:0006355">
    <property type="term" value="P:regulation of DNA-templated transcription"/>
    <property type="evidence" value="ECO:0007669"/>
    <property type="project" value="InterPro"/>
</dbReference>
<dbReference type="SUPFAM" id="SSF52540">
    <property type="entry name" value="P-loop containing nucleoside triphosphate hydrolases"/>
    <property type="match status" value="1"/>
</dbReference>
<dbReference type="PROSITE" id="PS50112">
    <property type="entry name" value="PAS"/>
    <property type="match status" value="1"/>
</dbReference>
<evidence type="ECO:0000256" key="1">
    <source>
        <dbReference type="ARBA" id="ARBA00022741"/>
    </source>
</evidence>
<keyword evidence="8" id="KW-1185">Reference proteome</keyword>
<dbReference type="InterPro" id="IPR009057">
    <property type="entry name" value="Homeodomain-like_sf"/>
</dbReference>
<dbReference type="Proteomes" id="UP000288623">
    <property type="component" value="Unassembled WGS sequence"/>
</dbReference>
<dbReference type="Pfam" id="PF14532">
    <property type="entry name" value="Sigma54_activ_2"/>
    <property type="match status" value="1"/>
</dbReference>
<evidence type="ECO:0000259" key="5">
    <source>
        <dbReference type="PROSITE" id="PS50045"/>
    </source>
</evidence>
<dbReference type="Gene3D" id="3.40.50.300">
    <property type="entry name" value="P-loop containing nucleotide triphosphate hydrolases"/>
    <property type="match status" value="1"/>
</dbReference>
<dbReference type="InterPro" id="IPR002078">
    <property type="entry name" value="Sigma_54_int"/>
</dbReference>
<reference evidence="7 8" key="1">
    <citation type="submission" date="2014-11" db="EMBL/GenBank/DDBJ databases">
        <title>Genome sequence and analysis of novel Kurthia sp.</title>
        <authorList>
            <person name="Lawson J.N."/>
            <person name="Gonzalez J.E."/>
            <person name="Rinauldi L."/>
            <person name="Xuan Z."/>
            <person name="Firman A."/>
            <person name="Shaddox L."/>
            <person name="Trudeau A."/>
            <person name="Shah S."/>
            <person name="Reiman D."/>
        </authorList>
    </citation>
    <scope>NUCLEOTIDE SEQUENCE [LARGE SCALE GENOMIC DNA]</scope>
    <source>
        <strain evidence="7 8">3B1D</strain>
    </source>
</reference>
<proteinExistence type="predicted"/>
<dbReference type="AlphaFoldDB" id="A0A433RQ38"/>
<dbReference type="GO" id="GO:0005524">
    <property type="term" value="F:ATP binding"/>
    <property type="evidence" value="ECO:0007669"/>
    <property type="project" value="UniProtKB-KW"/>
</dbReference>
<dbReference type="PROSITE" id="PS00675">
    <property type="entry name" value="SIGMA54_INTERACT_1"/>
    <property type="match status" value="1"/>
</dbReference>
<dbReference type="GO" id="GO:0043565">
    <property type="term" value="F:sequence-specific DNA binding"/>
    <property type="evidence" value="ECO:0007669"/>
    <property type="project" value="InterPro"/>
</dbReference>
<dbReference type="InterPro" id="IPR000014">
    <property type="entry name" value="PAS"/>
</dbReference>
<feature type="domain" description="Sigma-54 factor interaction" evidence="5">
    <location>
        <begin position="135"/>
        <end position="337"/>
    </location>
</feature>
<dbReference type="InterPro" id="IPR002197">
    <property type="entry name" value="HTH_Fis"/>
</dbReference>
<organism evidence="7 8">
    <name type="scientific">Candidatus Kurthia intestinigallinarum</name>
    <dbReference type="NCBI Taxonomy" id="1562256"/>
    <lineage>
        <taxon>Bacteria</taxon>
        <taxon>Bacillati</taxon>
        <taxon>Bacillota</taxon>
        <taxon>Bacilli</taxon>
        <taxon>Bacillales</taxon>
        <taxon>Caryophanaceae</taxon>
        <taxon>Kurthia</taxon>
    </lineage>
</organism>
<accession>A0A433RQ38</accession>
<keyword evidence="1" id="KW-0547">Nucleotide-binding</keyword>
<sequence length="427" mass="49735">MKRMELTEMYRYITNHIEVGVHAVDTQGKTLIFNEKMRELKGISSDERMEQALDARGQDSLIYHVLKTEQAIKNHRQNYWLKSGEEFVTLSDLTPVYQDEALIGAVEIMRDITERELLAYQPLRRYGKPLLFETITAVSKKMARVIEKARMAAENQMPVLLYGESGAGKDMIAEGIHHASPVHKEQFVTLICRHDEAALLSQIEALFEEDRHVTIFCERLEYLSLEGQERLLELFEDHQENNQFIASVGDDPIDLISEQKLSKALYYFFASVCVRVPSLRERKEDIQPFIDDYFKRYRETTGSQLDGLSARVEKIFMGYDWPGNLKELEVLLDETMSTITTERQIDFDQLPMSFRWKVQNDEEVKPVQSIVVTSKQDIRPLTIFMQEMEEYYIKNALELFDGNVSQAAKALDIRRQSLQYRLKKFEG</sequence>
<dbReference type="OrthoDB" id="9771372at2"/>
<feature type="domain" description="PAS" evidence="6">
    <location>
        <begin position="6"/>
        <end position="69"/>
    </location>
</feature>
<dbReference type="InterPro" id="IPR027417">
    <property type="entry name" value="P-loop_NTPase"/>
</dbReference>
<evidence type="ECO:0000313" key="7">
    <source>
        <dbReference type="EMBL" id="RUS52519.1"/>
    </source>
</evidence>
<dbReference type="RefSeq" id="WP_126991859.1">
    <property type="nucleotide sequence ID" value="NZ_JTFC01000042.1"/>
</dbReference>
<dbReference type="Gene3D" id="1.10.8.60">
    <property type="match status" value="1"/>
</dbReference>
<dbReference type="InterPro" id="IPR058031">
    <property type="entry name" value="AAA_lid_NorR"/>
</dbReference>
<dbReference type="Pfam" id="PF02954">
    <property type="entry name" value="HTH_8"/>
    <property type="match status" value="1"/>
</dbReference>
<dbReference type="EMBL" id="JTFC01000042">
    <property type="protein sequence ID" value="RUS52519.1"/>
    <property type="molecule type" value="Genomic_DNA"/>
</dbReference>
<keyword evidence="2" id="KW-0067">ATP-binding</keyword>
<evidence type="ECO:0000256" key="3">
    <source>
        <dbReference type="ARBA" id="ARBA00023015"/>
    </source>
</evidence>
<comment type="caution">
    <text evidence="7">The sequence shown here is derived from an EMBL/GenBank/DDBJ whole genome shotgun (WGS) entry which is preliminary data.</text>
</comment>
<evidence type="ECO:0000256" key="2">
    <source>
        <dbReference type="ARBA" id="ARBA00022840"/>
    </source>
</evidence>
<protein>
    <submittedName>
        <fullName evidence="7">Transcriptional regulator</fullName>
    </submittedName>
</protein>
<dbReference type="Gene3D" id="1.10.10.60">
    <property type="entry name" value="Homeodomain-like"/>
    <property type="match status" value="1"/>
</dbReference>
<dbReference type="PRINTS" id="PR01590">
    <property type="entry name" value="HTHFIS"/>
</dbReference>
<dbReference type="InterPro" id="IPR025662">
    <property type="entry name" value="Sigma_54_int_dom_ATP-bd_1"/>
</dbReference>